<dbReference type="InterPro" id="IPR011765">
    <property type="entry name" value="Pept_M16_N"/>
</dbReference>
<dbReference type="RefSeq" id="WP_249773620.1">
    <property type="nucleotide sequence ID" value="NZ_CP097332.1"/>
</dbReference>
<feature type="region of interest" description="Disordered" evidence="2">
    <location>
        <begin position="1"/>
        <end position="28"/>
    </location>
</feature>
<evidence type="ECO:0000259" key="3">
    <source>
        <dbReference type="Pfam" id="PF00675"/>
    </source>
</evidence>
<dbReference type="InterPro" id="IPR050361">
    <property type="entry name" value="MPP/UQCRC_Complex"/>
</dbReference>
<gene>
    <name evidence="5" type="ORF">M6D93_06900</name>
</gene>
<dbReference type="Proteomes" id="UP001056336">
    <property type="component" value="Chromosome"/>
</dbReference>
<name>A0ABY4R435_9ACTN</name>
<dbReference type="Pfam" id="PF00675">
    <property type="entry name" value="Peptidase_M16"/>
    <property type="match status" value="1"/>
</dbReference>
<evidence type="ECO:0000259" key="4">
    <source>
        <dbReference type="Pfam" id="PF05193"/>
    </source>
</evidence>
<evidence type="ECO:0000256" key="1">
    <source>
        <dbReference type="ARBA" id="ARBA00007261"/>
    </source>
</evidence>
<dbReference type="Gene3D" id="3.30.830.10">
    <property type="entry name" value="Metalloenzyme, LuxS/M16 peptidase-like"/>
    <property type="match status" value="2"/>
</dbReference>
<dbReference type="SUPFAM" id="SSF63411">
    <property type="entry name" value="LuxS/MPP-like metallohydrolase"/>
    <property type="match status" value="2"/>
</dbReference>
<dbReference type="EMBL" id="CP097332">
    <property type="protein sequence ID" value="UQX89724.1"/>
    <property type="molecule type" value="Genomic_DNA"/>
</dbReference>
<evidence type="ECO:0000313" key="5">
    <source>
        <dbReference type="EMBL" id="UQX89724.1"/>
    </source>
</evidence>
<reference evidence="5" key="1">
    <citation type="journal article" date="2018" name="Int. J. Syst. Evol. Microbiol.">
        <title>Jatrophihabitans telluris sp. nov., isolated from sediment soil of lava forest wetlands and the emended description of the genus Jatrophihabitans.</title>
        <authorList>
            <person name="Lee K.C."/>
            <person name="Suh M.K."/>
            <person name="Eom M.K."/>
            <person name="Kim K.K."/>
            <person name="Kim J.S."/>
            <person name="Kim D.S."/>
            <person name="Ko S.H."/>
            <person name="Shin Y.K."/>
            <person name="Lee J.S."/>
        </authorList>
    </citation>
    <scope>NUCLEOTIDE SEQUENCE</scope>
    <source>
        <strain evidence="5">N237</strain>
    </source>
</reference>
<evidence type="ECO:0000313" key="6">
    <source>
        <dbReference type="Proteomes" id="UP001056336"/>
    </source>
</evidence>
<evidence type="ECO:0000256" key="2">
    <source>
        <dbReference type="SAM" id="MobiDB-lite"/>
    </source>
</evidence>
<dbReference type="PANTHER" id="PTHR11851">
    <property type="entry name" value="METALLOPROTEASE"/>
    <property type="match status" value="1"/>
</dbReference>
<organism evidence="5 6">
    <name type="scientific">Jatrophihabitans telluris</name>
    <dbReference type="NCBI Taxonomy" id="2038343"/>
    <lineage>
        <taxon>Bacteria</taxon>
        <taxon>Bacillati</taxon>
        <taxon>Actinomycetota</taxon>
        <taxon>Actinomycetes</taxon>
        <taxon>Jatrophihabitantales</taxon>
        <taxon>Jatrophihabitantaceae</taxon>
        <taxon>Jatrophihabitans</taxon>
    </lineage>
</organism>
<sequence>MTSASPTRRSGRHAQPLSVPPLTAPSRPKRITTAERVLDSGLRVVVVRRPSVPMVEVRLRIPFLSAKSHHLSRSVLLSDTMLTGTSRYDRTELAIALQELGGDISVGLDADRLLLSASALATKLPELLGLFAEVLTQATYPKGELVGERDRLLERLLVARSQAGVIANEALGNRLAPGHPYGTGLPSPEDVGGVTAAQVRKLHADLVRPEGAVLVIVGDVTPARALDSVERQLADWTGKQAVRRVPAVPDVLRGPLQILHRPDSVQTALRFGGHALGRTDPRYPALQLANLAFGGLFSSRWVENIREAKGYTYSPRSSLDHSVLASAFTASADVATEVTAPAVVETLYELGRIATLPITEAELDLVRQYAIGTLALSLSTQAGLASTLSGLLGAGIDLDWLNNHPVRLAAVTRDEIAAVSAQFLAPSALVAVAVGDSDQILEPLRRVLDVELVPTS</sequence>
<comment type="similarity">
    <text evidence="1">Belongs to the peptidase M16 family.</text>
</comment>
<dbReference type="InterPro" id="IPR007863">
    <property type="entry name" value="Peptidase_M16_C"/>
</dbReference>
<feature type="domain" description="Peptidase M16 C-terminal" evidence="4">
    <location>
        <begin position="194"/>
        <end position="368"/>
    </location>
</feature>
<feature type="domain" description="Peptidase M16 N-terminal" evidence="3">
    <location>
        <begin position="77"/>
        <end position="172"/>
    </location>
</feature>
<proteinExistence type="inferred from homology"/>
<reference evidence="5" key="2">
    <citation type="submission" date="2022-05" db="EMBL/GenBank/DDBJ databases">
        <authorList>
            <person name="Kim J.-S."/>
            <person name="Lee K."/>
            <person name="Suh M."/>
            <person name="Eom M."/>
            <person name="Kim J.-S."/>
            <person name="Kim D.-S."/>
            <person name="Ko S.-H."/>
            <person name="Shin Y."/>
            <person name="Lee J.-S."/>
        </authorList>
    </citation>
    <scope>NUCLEOTIDE SEQUENCE</scope>
    <source>
        <strain evidence="5">N237</strain>
    </source>
</reference>
<dbReference type="Pfam" id="PF05193">
    <property type="entry name" value="Peptidase_M16_C"/>
    <property type="match status" value="1"/>
</dbReference>
<dbReference type="InterPro" id="IPR011249">
    <property type="entry name" value="Metalloenz_LuxS/M16"/>
</dbReference>
<protein>
    <submittedName>
        <fullName evidence="5">Insulinase family protein</fullName>
    </submittedName>
</protein>
<accession>A0ABY4R435</accession>
<keyword evidence="6" id="KW-1185">Reference proteome</keyword>
<dbReference type="PANTHER" id="PTHR11851:SF49">
    <property type="entry name" value="MITOCHONDRIAL-PROCESSING PEPTIDASE SUBUNIT ALPHA"/>
    <property type="match status" value="1"/>
</dbReference>